<evidence type="ECO:0000313" key="4">
    <source>
        <dbReference type="Proteomes" id="UP000253529"/>
    </source>
</evidence>
<dbReference type="Proteomes" id="UP000253529">
    <property type="component" value="Unassembled WGS sequence"/>
</dbReference>
<keyword evidence="2" id="KW-0812">Transmembrane</keyword>
<feature type="region of interest" description="Disordered" evidence="1">
    <location>
        <begin position="136"/>
        <end position="164"/>
    </location>
</feature>
<dbReference type="OrthoDB" id="7283160at2"/>
<organism evidence="3 4">
    <name type="scientific">Roseiarcus fermentans</name>
    <dbReference type="NCBI Taxonomy" id="1473586"/>
    <lineage>
        <taxon>Bacteria</taxon>
        <taxon>Pseudomonadati</taxon>
        <taxon>Pseudomonadota</taxon>
        <taxon>Alphaproteobacteria</taxon>
        <taxon>Hyphomicrobiales</taxon>
        <taxon>Roseiarcaceae</taxon>
        <taxon>Roseiarcus</taxon>
    </lineage>
</organism>
<evidence type="ECO:0000256" key="2">
    <source>
        <dbReference type="SAM" id="Phobius"/>
    </source>
</evidence>
<keyword evidence="2" id="KW-0472">Membrane</keyword>
<sequence>MASVVSVIGQKSEFDPFLYAPVGEERNGMSLSVLSALARLDVDPWKEAATLTKMPAPAATLRLTSLLSSLPSDAAALLAPSTVLRLLALLPNEPLRDSRPRETFSVTARYWIVAIYFFMTFVLMFAEQMGEKRFAPASAEGSPAAHSSEAGPSPKATPNPADGR</sequence>
<dbReference type="RefSeq" id="WP_113890533.1">
    <property type="nucleotide sequence ID" value="NZ_QNRK01000019.1"/>
</dbReference>
<accession>A0A366F704</accession>
<proteinExistence type="predicted"/>
<comment type="caution">
    <text evidence="3">The sequence shown here is derived from an EMBL/GenBank/DDBJ whole genome shotgun (WGS) entry which is preliminary data.</text>
</comment>
<reference evidence="3 4" key="1">
    <citation type="submission" date="2018-06" db="EMBL/GenBank/DDBJ databases">
        <title>Genomic Encyclopedia of Type Strains, Phase IV (KMG-IV): sequencing the most valuable type-strain genomes for metagenomic binning, comparative biology and taxonomic classification.</title>
        <authorList>
            <person name="Goeker M."/>
        </authorList>
    </citation>
    <scope>NUCLEOTIDE SEQUENCE [LARGE SCALE GENOMIC DNA]</scope>
    <source>
        <strain evidence="3 4">DSM 24875</strain>
    </source>
</reference>
<keyword evidence="4" id="KW-1185">Reference proteome</keyword>
<evidence type="ECO:0000313" key="3">
    <source>
        <dbReference type="EMBL" id="RBP10414.1"/>
    </source>
</evidence>
<dbReference type="EMBL" id="QNRK01000019">
    <property type="protein sequence ID" value="RBP10414.1"/>
    <property type="molecule type" value="Genomic_DNA"/>
</dbReference>
<protein>
    <submittedName>
        <fullName evidence="3">Uncharacterized protein</fullName>
    </submittedName>
</protein>
<dbReference type="AlphaFoldDB" id="A0A366F704"/>
<gene>
    <name evidence="3" type="ORF">DFR50_11985</name>
</gene>
<name>A0A366F704_9HYPH</name>
<keyword evidence="2" id="KW-1133">Transmembrane helix</keyword>
<evidence type="ECO:0000256" key="1">
    <source>
        <dbReference type="SAM" id="MobiDB-lite"/>
    </source>
</evidence>
<feature type="transmembrane region" description="Helical" evidence="2">
    <location>
        <begin position="108"/>
        <end position="126"/>
    </location>
</feature>